<dbReference type="GO" id="GO:0005524">
    <property type="term" value="F:ATP binding"/>
    <property type="evidence" value="ECO:0007669"/>
    <property type="project" value="InterPro"/>
</dbReference>
<reference evidence="4" key="3">
    <citation type="submission" date="2015-06" db="UniProtKB">
        <authorList>
            <consortium name="EnsemblMetazoa"/>
        </authorList>
    </citation>
    <scope>IDENTIFICATION</scope>
</reference>
<keyword evidence="5" id="KW-1185">Reference proteome</keyword>
<dbReference type="GO" id="GO:0004672">
    <property type="term" value="F:protein kinase activity"/>
    <property type="evidence" value="ECO:0007669"/>
    <property type="project" value="InterPro"/>
</dbReference>
<dbReference type="Proteomes" id="UP000014760">
    <property type="component" value="Unassembled WGS sequence"/>
</dbReference>
<dbReference type="Gene3D" id="3.30.200.20">
    <property type="entry name" value="Phosphorylase Kinase, domain 1"/>
    <property type="match status" value="1"/>
</dbReference>
<proteinExistence type="inferred from homology"/>
<evidence type="ECO:0000313" key="5">
    <source>
        <dbReference type="Proteomes" id="UP000014760"/>
    </source>
</evidence>
<dbReference type="STRING" id="283909.R7TDM7"/>
<dbReference type="Pfam" id="PF00069">
    <property type="entry name" value="Pkinase"/>
    <property type="match status" value="1"/>
</dbReference>
<dbReference type="CDD" id="cd08216">
    <property type="entry name" value="PK_STRAD"/>
    <property type="match status" value="1"/>
</dbReference>
<dbReference type="GO" id="GO:1902554">
    <property type="term" value="C:serine/threonine protein kinase complex"/>
    <property type="evidence" value="ECO:0007669"/>
    <property type="project" value="TreeGrafter"/>
</dbReference>
<dbReference type="SUPFAM" id="SSF56112">
    <property type="entry name" value="Protein kinase-like (PK-like)"/>
    <property type="match status" value="1"/>
</dbReference>
<name>R7TDM7_CAPTE</name>
<dbReference type="OrthoDB" id="840771at2759"/>
<dbReference type="HOGENOM" id="CLU_000288_63_23_1"/>
<dbReference type="EnsemblMetazoa" id="CapteT190403">
    <property type="protein sequence ID" value="CapteP190403"/>
    <property type="gene ID" value="CapteG190403"/>
</dbReference>
<feature type="domain" description="Protein kinase" evidence="2">
    <location>
        <begin position="21"/>
        <end position="309"/>
    </location>
</feature>
<dbReference type="GO" id="GO:0043539">
    <property type="term" value="F:protein serine/threonine kinase activator activity"/>
    <property type="evidence" value="ECO:0007669"/>
    <property type="project" value="InterPro"/>
</dbReference>
<evidence type="ECO:0000256" key="1">
    <source>
        <dbReference type="ARBA" id="ARBA00008874"/>
    </source>
</evidence>
<accession>R7TDM7</accession>
<dbReference type="Gene3D" id="1.10.510.10">
    <property type="entry name" value="Transferase(Phosphotransferase) domain 1"/>
    <property type="match status" value="1"/>
</dbReference>
<evidence type="ECO:0000259" key="2">
    <source>
        <dbReference type="PROSITE" id="PS50011"/>
    </source>
</evidence>
<reference evidence="5" key="1">
    <citation type="submission" date="2012-12" db="EMBL/GenBank/DDBJ databases">
        <authorList>
            <person name="Hellsten U."/>
            <person name="Grimwood J."/>
            <person name="Chapman J.A."/>
            <person name="Shapiro H."/>
            <person name="Aerts A."/>
            <person name="Otillar R.P."/>
            <person name="Terry A.Y."/>
            <person name="Boore J.L."/>
            <person name="Simakov O."/>
            <person name="Marletaz F."/>
            <person name="Cho S.-J."/>
            <person name="Edsinger-Gonzales E."/>
            <person name="Havlak P."/>
            <person name="Kuo D.-H."/>
            <person name="Larsson T."/>
            <person name="Lv J."/>
            <person name="Arendt D."/>
            <person name="Savage R."/>
            <person name="Osoegawa K."/>
            <person name="de Jong P."/>
            <person name="Lindberg D.R."/>
            <person name="Seaver E.C."/>
            <person name="Weisblat D.A."/>
            <person name="Putnam N.H."/>
            <person name="Grigoriev I.V."/>
            <person name="Rokhsar D.S."/>
        </authorList>
    </citation>
    <scope>NUCLEOTIDE SEQUENCE</scope>
    <source>
        <strain evidence="5">I ESC-2004</strain>
    </source>
</reference>
<dbReference type="AlphaFoldDB" id="R7TDM7"/>
<dbReference type="InterPro" id="IPR047173">
    <property type="entry name" value="STRAD_A/B-like"/>
</dbReference>
<dbReference type="EMBL" id="AMQN01014771">
    <property type="status" value="NOT_ANNOTATED_CDS"/>
    <property type="molecule type" value="Genomic_DNA"/>
</dbReference>
<dbReference type="PANTHER" id="PTHR48014">
    <property type="entry name" value="SERINE/THREONINE-PROTEIN KINASE FRAY2"/>
    <property type="match status" value="1"/>
</dbReference>
<dbReference type="InterPro" id="IPR011009">
    <property type="entry name" value="Kinase-like_dom_sf"/>
</dbReference>
<gene>
    <name evidence="3" type="ORF">CAPTEDRAFT_190403</name>
</gene>
<dbReference type="EMBL" id="KB311270">
    <property type="protein sequence ID" value="ELT89602.1"/>
    <property type="molecule type" value="Genomic_DNA"/>
</dbReference>
<dbReference type="PROSITE" id="PS50011">
    <property type="entry name" value="PROTEIN_KINASE_DOM"/>
    <property type="match status" value="1"/>
</dbReference>
<organism evidence="3">
    <name type="scientific">Capitella teleta</name>
    <name type="common">Polychaete worm</name>
    <dbReference type="NCBI Taxonomy" id="283909"/>
    <lineage>
        <taxon>Eukaryota</taxon>
        <taxon>Metazoa</taxon>
        <taxon>Spiralia</taxon>
        <taxon>Lophotrochozoa</taxon>
        <taxon>Annelida</taxon>
        <taxon>Polychaeta</taxon>
        <taxon>Sedentaria</taxon>
        <taxon>Scolecida</taxon>
        <taxon>Capitellidae</taxon>
        <taxon>Capitella</taxon>
    </lineage>
</organism>
<dbReference type="InterPro" id="IPR000719">
    <property type="entry name" value="Prot_kinase_dom"/>
</dbReference>
<comment type="similarity">
    <text evidence="1">Belongs to the protein kinase superfamily. STE Ser/Thr protein kinase family. STE20 subfamily.</text>
</comment>
<protein>
    <recommendedName>
        <fullName evidence="2">Protein kinase domain-containing protein</fullName>
    </recommendedName>
</protein>
<reference evidence="3 5" key="2">
    <citation type="journal article" date="2013" name="Nature">
        <title>Insights into bilaterian evolution from three spiralian genomes.</title>
        <authorList>
            <person name="Simakov O."/>
            <person name="Marletaz F."/>
            <person name="Cho S.J."/>
            <person name="Edsinger-Gonzales E."/>
            <person name="Havlak P."/>
            <person name="Hellsten U."/>
            <person name="Kuo D.H."/>
            <person name="Larsson T."/>
            <person name="Lv J."/>
            <person name="Arendt D."/>
            <person name="Savage R."/>
            <person name="Osoegawa K."/>
            <person name="de Jong P."/>
            <person name="Grimwood J."/>
            <person name="Chapman J.A."/>
            <person name="Shapiro H."/>
            <person name="Aerts A."/>
            <person name="Otillar R.P."/>
            <person name="Terry A.Y."/>
            <person name="Boore J.L."/>
            <person name="Grigoriev I.V."/>
            <person name="Lindberg D.R."/>
            <person name="Seaver E.C."/>
            <person name="Weisblat D.A."/>
            <person name="Putnam N.H."/>
            <person name="Rokhsar D.S."/>
        </authorList>
    </citation>
    <scope>NUCLEOTIDE SEQUENCE</scope>
    <source>
        <strain evidence="3 5">I ESC-2004</strain>
    </source>
</reference>
<evidence type="ECO:0000313" key="3">
    <source>
        <dbReference type="EMBL" id="ELT89602.1"/>
    </source>
</evidence>
<dbReference type="PANTHER" id="PTHR48014:SF21">
    <property type="entry name" value="SERINE_THREONINE-PROTEIN KINASE FRAY2"/>
    <property type="match status" value="1"/>
</dbReference>
<dbReference type="OMA" id="INGVMPF"/>
<dbReference type="FunCoup" id="R7TDM7">
    <property type="interactions" value="1049"/>
</dbReference>
<evidence type="ECO:0000313" key="4">
    <source>
        <dbReference type="EnsemblMetazoa" id="CapteP190403"/>
    </source>
</evidence>
<dbReference type="GO" id="GO:0006611">
    <property type="term" value="P:protein export from nucleus"/>
    <property type="evidence" value="ECO:0007669"/>
    <property type="project" value="TreeGrafter"/>
</dbReference>
<sequence>MERKAGMHRPLVTYDLNPSQYELHAVIGTCCNGAGTVHLARHLPTQKLLAVKKIHLDAQMVDMKYLEHEVLMNRTMSHVNIVSCHCTFVHDNHLWIILPLMAFGSSSDLLAAHFSEGLPEAAIAFILYEVLKGLEYLHSKGVIHRSVRASHILISAEGHVCLSGLRFAYSMLQEGQRSKIVHDFPENFVNSLLWSSPELLGQSFAGYNTKTDIYSVGITACELGNGGVPFADMPVTQMLLEKMEGCTPQLIDMQTMPELQQATPGAHGEESLPFQRTFSQHFKNFVEVCLSPDPKNRPTASSLLQHSFFKQIRRKSGMESLVSLLHPVTPISDVGSVPTQDAEADLNDITANLQSVSVETHLWDF</sequence>